<dbReference type="GO" id="GO:0031125">
    <property type="term" value="P:rRNA 3'-end processing"/>
    <property type="evidence" value="ECO:0007669"/>
    <property type="project" value="TreeGrafter"/>
</dbReference>
<evidence type="ECO:0000313" key="4">
    <source>
        <dbReference type="Proteomes" id="UP000233419"/>
    </source>
</evidence>
<dbReference type="InterPro" id="IPR050798">
    <property type="entry name" value="YhaM_exoribonuc/phosphodiest"/>
</dbReference>
<dbReference type="PANTHER" id="PTHR37294:SF1">
    <property type="entry name" value="3'-5' EXORIBONUCLEASE YHAM"/>
    <property type="match status" value="1"/>
</dbReference>
<reference evidence="3 4" key="1">
    <citation type="submission" date="2017-12" db="EMBL/GenBank/DDBJ databases">
        <title>Mesoplasma syrphidae YJS, Complete Genome.</title>
        <authorList>
            <person name="Knight T.F."/>
            <person name="Citino T."/>
            <person name="Rubinstein R."/>
            <person name="Neuschaefer Z."/>
        </authorList>
    </citation>
    <scope>NUCLEOTIDE SEQUENCE [LARGE SCALE GENOMIC DNA]</scope>
    <source>
        <strain evidence="3 4">YJS</strain>
    </source>
</reference>
<dbReference type="InterPro" id="IPR006674">
    <property type="entry name" value="HD_domain"/>
</dbReference>
<dbReference type="KEGG" id="msyr:CXP39_01205"/>
<dbReference type="Gene3D" id="2.40.50.140">
    <property type="entry name" value="Nucleic acid-binding proteins"/>
    <property type="match status" value="1"/>
</dbReference>
<dbReference type="SUPFAM" id="SSF109604">
    <property type="entry name" value="HD-domain/PDEase-like"/>
    <property type="match status" value="1"/>
</dbReference>
<dbReference type="InterPro" id="IPR012340">
    <property type="entry name" value="NA-bd_OB-fold"/>
</dbReference>
<sequence length="327" mass="37226">MLKLKDISTELNSVELLARVERVIVSTGSNGSNYMIVHLADATGRVEARKWVVTDQDRELIKPNSYIYFKEIIPNEFRGILQLKIGDYEIWDEEKVAQKGFQNSDFFVVAPVNIEKQYANLMELLEKVSNPTFKALTIGLIKKYEKEFLIYPAAMTIHHNVTGGLFWHSYTLVKNCLAIRENYLYAAIDWDLLICGAILHDIGKIFELVDQTATDYSLEGKLLGHISIGNAELYKMAEELNIAKDESGKINSDLTLLQHMILASHGKKEYGSPTEPNIIEAVILSTFDNLDARIFKINDELTKVEQGSWTGRILSEDGKMYLKHYKK</sequence>
<evidence type="ECO:0000256" key="1">
    <source>
        <dbReference type="ARBA" id="ARBA00022801"/>
    </source>
</evidence>
<proteinExistence type="predicted"/>
<keyword evidence="4" id="KW-1185">Reference proteome</keyword>
<dbReference type="CDD" id="cd00077">
    <property type="entry name" value="HDc"/>
    <property type="match status" value="1"/>
</dbReference>
<dbReference type="InterPro" id="IPR003607">
    <property type="entry name" value="HD/PDEase_dom"/>
</dbReference>
<dbReference type="OrthoDB" id="9778453at2"/>
<dbReference type="GO" id="GO:0016787">
    <property type="term" value="F:hydrolase activity"/>
    <property type="evidence" value="ECO:0007669"/>
    <property type="project" value="UniProtKB-KW"/>
</dbReference>
<dbReference type="Gene3D" id="1.10.3210.10">
    <property type="entry name" value="Hypothetical protein af1432"/>
    <property type="match status" value="1"/>
</dbReference>
<dbReference type="SUPFAM" id="SSF50249">
    <property type="entry name" value="Nucleic acid-binding proteins"/>
    <property type="match status" value="1"/>
</dbReference>
<keyword evidence="1" id="KW-0378">Hydrolase</keyword>
<name>A0A2K9BZY5_9MOLU</name>
<dbReference type="Proteomes" id="UP000233419">
    <property type="component" value="Chromosome"/>
</dbReference>
<dbReference type="Pfam" id="PF01966">
    <property type="entry name" value="HD"/>
    <property type="match status" value="1"/>
</dbReference>
<organism evidence="3 4">
    <name type="scientific">Mesoplasma syrphidae</name>
    <dbReference type="NCBI Taxonomy" id="225999"/>
    <lineage>
        <taxon>Bacteria</taxon>
        <taxon>Bacillati</taxon>
        <taxon>Mycoplasmatota</taxon>
        <taxon>Mollicutes</taxon>
        <taxon>Entomoplasmatales</taxon>
        <taxon>Entomoplasmataceae</taxon>
        <taxon>Mesoplasma</taxon>
    </lineage>
</organism>
<protein>
    <submittedName>
        <fullName evidence="3">HD domain-containing protein</fullName>
    </submittedName>
</protein>
<dbReference type="EMBL" id="CP025257">
    <property type="protein sequence ID" value="AUF83918.1"/>
    <property type="molecule type" value="Genomic_DNA"/>
</dbReference>
<evidence type="ECO:0000259" key="2">
    <source>
        <dbReference type="Pfam" id="PF01966"/>
    </source>
</evidence>
<gene>
    <name evidence="3" type="ORF">CXP39_01205</name>
</gene>
<dbReference type="RefSeq" id="WP_027048523.1">
    <property type="nucleotide sequence ID" value="NZ_CP025257.1"/>
</dbReference>
<dbReference type="AlphaFoldDB" id="A0A2K9BZY5"/>
<evidence type="ECO:0000313" key="3">
    <source>
        <dbReference type="EMBL" id="AUF83918.1"/>
    </source>
</evidence>
<accession>A0A2K9BZY5</accession>
<dbReference type="PANTHER" id="PTHR37294">
    <property type="entry name" value="3'-5' EXORIBONUCLEASE YHAM"/>
    <property type="match status" value="1"/>
</dbReference>
<feature type="domain" description="HD" evidence="2">
    <location>
        <begin position="168"/>
        <end position="292"/>
    </location>
</feature>